<name>A0AAF3J348_9BILA</name>
<organism evidence="2 3">
    <name type="scientific">Mesorhabditis belari</name>
    <dbReference type="NCBI Taxonomy" id="2138241"/>
    <lineage>
        <taxon>Eukaryota</taxon>
        <taxon>Metazoa</taxon>
        <taxon>Ecdysozoa</taxon>
        <taxon>Nematoda</taxon>
        <taxon>Chromadorea</taxon>
        <taxon>Rhabditida</taxon>
        <taxon>Rhabditina</taxon>
        <taxon>Rhabditomorpha</taxon>
        <taxon>Rhabditoidea</taxon>
        <taxon>Rhabditidae</taxon>
        <taxon>Mesorhabditinae</taxon>
        <taxon>Mesorhabditis</taxon>
    </lineage>
</organism>
<dbReference type="WBParaSite" id="MBELARI_LOCUS13246">
    <property type="protein sequence ID" value="MBELARI_LOCUS13246"/>
    <property type="gene ID" value="MBELARI_LOCUS13246"/>
</dbReference>
<evidence type="ECO:0000313" key="3">
    <source>
        <dbReference type="WBParaSite" id="MBELARI_LOCUS13246"/>
    </source>
</evidence>
<feature type="compositionally biased region" description="Basic and acidic residues" evidence="1">
    <location>
        <begin position="60"/>
        <end position="72"/>
    </location>
</feature>
<evidence type="ECO:0000256" key="1">
    <source>
        <dbReference type="SAM" id="MobiDB-lite"/>
    </source>
</evidence>
<evidence type="ECO:0000313" key="2">
    <source>
        <dbReference type="Proteomes" id="UP000887575"/>
    </source>
</evidence>
<protein>
    <submittedName>
        <fullName evidence="3">Uncharacterized protein</fullName>
    </submittedName>
</protein>
<accession>A0AAF3J348</accession>
<keyword evidence="2" id="KW-1185">Reference proteome</keyword>
<dbReference type="Proteomes" id="UP000887575">
    <property type="component" value="Unassembled WGS sequence"/>
</dbReference>
<reference evidence="3" key="1">
    <citation type="submission" date="2024-02" db="UniProtKB">
        <authorList>
            <consortium name="WormBaseParasite"/>
        </authorList>
    </citation>
    <scope>IDENTIFICATION</scope>
</reference>
<proteinExistence type="predicted"/>
<sequence length="180" mass="21193">MDDMTNDINMDPDELRELPRRMSSGWEENVKDRRKNVSEKDAFQSDNRKTKLDPITMPMGRRDPKNNEQKDLGSKSLKYCHNCHNDHVDIHRFSLPELIALRWEDVTDGEEQLLVRKAKNDQDVKGRSMLVHLLFKTHTLWKKWLNNGVCLPRTARTQRGGKRHLEILWMEQLHVALTLG</sequence>
<dbReference type="AlphaFoldDB" id="A0AAF3J348"/>
<feature type="compositionally biased region" description="Basic and acidic residues" evidence="1">
    <location>
        <begin position="28"/>
        <end position="52"/>
    </location>
</feature>
<feature type="compositionally biased region" description="Acidic residues" evidence="1">
    <location>
        <begin position="1"/>
        <end position="12"/>
    </location>
</feature>
<feature type="region of interest" description="Disordered" evidence="1">
    <location>
        <begin position="1"/>
        <end position="72"/>
    </location>
</feature>